<dbReference type="OrthoDB" id="7396459at2759"/>
<evidence type="ECO:0000256" key="1">
    <source>
        <dbReference type="ARBA" id="ARBA00022741"/>
    </source>
</evidence>
<keyword evidence="2 4" id="KW-0378">Hydrolase</keyword>
<reference evidence="6" key="1">
    <citation type="submission" date="2021-03" db="EMBL/GenBank/DDBJ databases">
        <title>Draft genome sequence of rust myrtle Austropuccinia psidii MF-1, a brazilian biotype.</title>
        <authorList>
            <person name="Quecine M.C."/>
            <person name="Pachon D.M.R."/>
            <person name="Bonatelli M.L."/>
            <person name="Correr F.H."/>
            <person name="Franceschini L.M."/>
            <person name="Leite T.F."/>
            <person name="Margarido G.R.A."/>
            <person name="Almeida C.A."/>
            <person name="Ferrarezi J.A."/>
            <person name="Labate C.A."/>
        </authorList>
    </citation>
    <scope>NUCLEOTIDE SEQUENCE</scope>
    <source>
        <strain evidence="6">MF-1</strain>
    </source>
</reference>
<evidence type="ECO:0000313" key="6">
    <source>
        <dbReference type="EMBL" id="MBW0591055.1"/>
    </source>
</evidence>
<dbReference type="PROSITE" id="PS51192">
    <property type="entry name" value="HELICASE_ATP_BIND_1"/>
    <property type="match status" value="1"/>
</dbReference>
<evidence type="ECO:0000256" key="4">
    <source>
        <dbReference type="RuleBase" id="RU365068"/>
    </source>
</evidence>
<evidence type="ECO:0000256" key="3">
    <source>
        <dbReference type="ARBA" id="ARBA00022840"/>
    </source>
</evidence>
<evidence type="ECO:0000259" key="5">
    <source>
        <dbReference type="PROSITE" id="PS51192"/>
    </source>
</evidence>
<accession>A0A9Q3L481</accession>
<keyword evidence="4" id="KW-0694">RNA-binding</keyword>
<dbReference type="GO" id="GO:0016787">
    <property type="term" value="F:hydrolase activity"/>
    <property type="evidence" value="ECO:0007669"/>
    <property type="project" value="UniProtKB-KW"/>
</dbReference>
<dbReference type="EMBL" id="AVOT02141186">
    <property type="protein sequence ID" value="MBW0591055.1"/>
    <property type="molecule type" value="Genomic_DNA"/>
</dbReference>
<dbReference type="Gene3D" id="3.40.50.300">
    <property type="entry name" value="P-loop containing nucleotide triphosphate hydrolases"/>
    <property type="match status" value="1"/>
</dbReference>
<comment type="domain">
    <text evidence="4">The Q motif is unique to and characteristic of the DEAD box family of RNA helicases and controls ATP binding and hydrolysis.</text>
</comment>
<evidence type="ECO:0000313" key="7">
    <source>
        <dbReference type="Proteomes" id="UP000765509"/>
    </source>
</evidence>
<name>A0A9Q3L481_9BASI</name>
<dbReference type="InterPro" id="IPR027417">
    <property type="entry name" value="P-loop_NTPase"/>
</dbReference>
<proteinExistence type="inferred from homology"/>
<keyword evidence="1 4" id="KW-0547">Nucleotide-binding</keyword>
<dbReference type="GO" id="GO:0003724">
    <property type="term" value="F:RNA helicase activity"/>
    <property type="evidence" value="ECO:0007669"/>
    <property type="project" value="UniProtKB-EC"/>
</dbReference>
<dbReference type="Pfam" id="PF00270">
    <property type="entry name" value="DEAD"/>
    <property type="match status" value="1"/>
</dbReference>
<comment type="catalytic activity">
    <reaction evidence="4">
        <text>ATP + H2O = ADP + phosphate + H(+)</text>
        <dbReference type="Rhea" id="RHEA:13065"/>
        <dbReference type="ChEBI" id="CHEBI:15377"/>
        <dbReference type="ChEBI" id="CHEBI:15378"/>
        <dbReference type="ChEBI" id="CHEBI:30616"/>
        <dbReference type="ChEBI" id="CHEBI:43474"/>
        <dbReference type="ChEBI" id="CHEBI:456216"/>
        <dbReference type="EC" id="3.6.4.13"/>
    </reaction>
</comment>
<comment type="caution">
    <text evidence="6">The sequence shown here is derived from an EMBL/GenBank/DDBJ whole genome shotgun (WGS) entry which is preliminary data.</text>
</comment>
<dbReference type="GO" id="GO:0003723">
    <property type="term" value="F:RNA binding"/>
    <property type="evidence" value="ECO:0007669"/>
    <property type="project" value="UniProtKB-UniRule"/>
</dbReference>
<comment type="function">
    <text evidence="4">RNA helicase.</text>
</comment>
<comment type="similarity">
    <text evidence="4">Belongs to the DEAD box helicase family.</text>
</comment>
<dbReference type="SUPFAM" id="SSF52540">
    <property type="entry name" value="P-loop containing nucleoside triphosphate hydrolases"/>
    <property type="match status" value="1"/>
</dbReference>
<keyword evidence="3 4" id="KW-0067">ATP-binding</keyword>
<dbReference type="InterPro" id="IPR014001">
    <property type="entry name" value="Helicase_ATP-bd"/>
</dbReference>
<dbReference type="PANTHER" id="PTHR24031">
    <property type="entry name" value="RNA HELICASE"/>
    <property type="match status" value="1"/>
</dbReference>
<dbReference type="AlphaFoldDB" id="A0A9Q3L481"/>
<organism evidence="6 7">
    <name type="scientific">Austropuccinia psidii MF-1</name>
    <dbReference type="NCBI Taxonomy" id="1389203"/>
    <lineage>
        <taxon>Eukaryota</taxon>
        <taxon>Fungi</taxon>
        <taxon>Dikarya</taxon>
        <taxon>Basidiomycota</taxon>
        <taxon>Pucciniomycotina</taxon>
        <taxon>Pucciniomycetes</taxon>
        <taxon>Pucciniales</taxon>
        <taxon>Sphaerophragmiaceae</taxon>
        <taxon>Austropuccinia</taxon>
    </lineage>
</organism>
<feature type="domain" description="Helicase ATP-binding" evidence="5">
    <location>
        <begin position="9"/>
        <end position="140"/>
    </location>
</feature>
<dbReference type="Proteomes" id="UP000765509">
    <property type="component" value="Unassembled WGS sequence"/>
</dbReference>
<dbReference type="GO" id="GO:0005524">
    <property type="term" value="F:ATP binding"/>
    <property type="evidence" value="ECO:0007669"/>
    <property type="project" value="UniProtKB-UniRule"/>
</dbReference>
<protein>
    <recommendedName>
        <fullName evidence="4">ATP-dependent RNA helicase</fullName>
        <ecNumber evidence="4">3.6.4.13</ecNumber>
    </recommendedName>
</protein>
<dbReference type="EC" id="3.6.4.13" evidence="4"/>
<keyword evidence="4" id="KW-0347">Helicase</keyword>
<keyword evidence="7" id="KW-1185">Reference proteome</keyword>
<evidence type="ECO:0000256" key="2">
    <source>
        <dbReference type="ARBA" id="ARBA00022801"/>
    </source>
</evidence>
<sequence length="140" mass="15313">MTPVQTHTIPFFLKNKDFVVKAVTGSGKMLAFVIPILENQDCRSVAAIVISPTRELASQIYHVFSWFISSFPPLDDSGPNNQNPSTSSISPAPFLKEMLLIGDTGAHKDLAEFKKHGGNILVGTLGRIEEFLFGYSSISK</sequence>
<dbReference type="InterPro" id="IPR011545">
    <property type="entry name" value="DEAD/DEAH_box_helicase_dom"/>
</dbReference>
<gene>
    <name evidence="6" type="ORF">O181_130770</name>
</gene>